<evidence type="ECO:0000256" key="1">
    <source>
        <dbReference type="SAM" id="MobiDB-lite"/>
    </source>
</evidence>
<dbReference type="InterPro" id="IPR036910">
    <property type="entry name" value="HMG_box_dom_sf"/>
</dbReference>
<accession>A0A540LGN8</accession>
<feature type="region of interest" description="Disordered" evidence="1">
    <location>
        <begin position="1"/>
        <end position="25"/>
    </location>
</feature>
<evidence type="ECO:0000313" key="2">
    <source>
        <dbReference type="EMBL" id="TQD85509.1"/>
    </source>
</evidence>
<comment type="caution">
    <text evidence="2">The sequence shown here is derived from an EMBL/GenBank/DDBJ whole genome shotgun (WGS) entry which is preliminary data.</text>
</comment>
<keyword evidence="3" id="KW-1185">Reference proteome</keyword>
<gene>
    <name evidence="2" type="ORF">C1H46_028921</name>
</gene>
<dbReference type="AlphaFoldDB" id="A0A540LGN8"/>
<protein>
    <recommendedName>
        <fullName evidence="4">HMG box domain-containing protein</fullName>
    </recommendedName>
</protein>
<organism evidence="2 3">
    <name type="scientific">Malus baccata</name>
    <name type="common">Siberian crab apple</name>
    <name type="synonym">Pyrus baccata</name>
    <dbReference type="NCBI Taxonomy" id="106549"/>
    <lineage>
        <taxon>Eukaryota</taxon>
        <taxon>Viridiplantae</taxon>
        <taxon>Streptophyta</taxon>
        <taxon>Embryophyta</taxon>
        <taxon>Tracheophyta</taxon>
        <taxon>Spermatophyta</taxon>
        <taxon>Magnoliopsida</taxon>
        <taxon>eudicotyledons</taxon>
        <taxon>Gunneridae</taxon>
        <taxon>Pentapetalae</taxon>
        <taxon>rosids</taxon>
        <taxon>fabids</taxon>
        <taxon>Rosales</taxon>
        <taxon>Rosaceae</taxon>
        <taxon>Amygdaloideae</taxon>
        <taxon>Maleae</taxon>
        <taxon>Malus</taxon>
    </lineage>
</organism>
<dbReference type="SUPFAM" id="SSF47095">
    <property type="entry name" value="HMG-box"/>
    <property type="match status" value="1"/>
</dbReference>
<proteinExistence type="predicted"/>
<evidence type="ECO:0000313" key="3">
    <source>
        <dbReference type="Proteomes" id="UP000315295"/>
    </source>
</evidence>
<dbReference type="EMBL" id="VIEB01000594">
    <property type="protein sequence ID" value="TQD85509.1"/>
    <property type="molecule type" value="Genomic_DNA"/>
</dbReference>
<name>A0A540LGN8_MALBA</name>
<evidence type="ECO:0008006" key="4">
    <source>
        <dbReference type="Google" id="ProtNLM"/>
    </source>
</evidence>
<dbReference type="STRING" id="106549.A0A540LGN8"/>
<reference evidence="2 3" key="1">
    <citation type="journal article" date="2019" name="G3 (Bethesda)">
        <title>Sequencing of a Wild Apple (Malus baccata) Genome Unravels the Differences Between Cultivated and Wild Apple Species Regarding Disease Resistance and Cold Tolerance.</title>
        <authorList>
            <person name="Chen X."/>
        </authorList>
    </citation>
    <scope>NUCLEOTIDE SEQUENCE [LARGE SCALE GENOMIC DNA]</scope>
    <source>
        <strain evidence="3">cv. Shandingzi</strain>
        <tissue evidence="2">Leaves</tissue>
    </source>
</reference>
<sequence>MVLKVQQSEGTRRSTRLSSVNMEGKRIVSVKKSKTKQKKKSAKVDSKIPKKPPTAFFYFLQTVSHQSRELLPVASQEFLVSTSKFATTAAPDRAFSLHDKGSMNYPE</sequence>
<dbReference type="Proteomes" id="UP000315295">
    <property type="component" value="Unassembled WGS sequence"/>
</dbReference>